<evidence type="ECO:0008006" key="3">
    <source>
        <dbReference type="Google" id="ProtNLM"/>
    </source>
</evidence>
<organism evidence="1 2">
    <name type="scientific">SAR86 cluster bacterium</name>
    <dbReference type="NCBI Taxonomy" id="2030880"/>
    <lineage>
        <taxon>Bacteria</taxon>
        <taxon>Pseudomonadati</taxon>
        <taxon>Pseudomonadota</taxon>
        <taxon>Gammaproteobacteria</taxon>
        <taxon>SAR86 cluster</taxon>
    </lineage>
</organism>
<dbReference type="AlphaFoldDB" id="A0A2A5CFG2"/>
<dbReference type="EMBL" id="NVWI01000002">
    <property type="protein sequence ID" value="PCJ42609.1"/>
    <property type="molecule type" value="Genomic_DNA"/>
</dbReference>
<name>A0A2A5CFG2_9GAMM</name>
<dbReference type="Proteomes" id="UP000228987">
    <property type="component" value="Unassembled WGS sequence"/>
</dbReference>
<proteinExistence type="predicted"/>
<protein>
    <recommendedName>
        <fullName evidence="3">DUF945 family protein</fullName>
    </recommendedName>
</protein>
<reference evidence="2" key="1">
    <citation type="submission" date="2017-08" db="EMBL/GenBank/DDBJ databases">
        <title>A dynamic microbial community with high functional redundancy inhabits the cold, oxic subseafloor aquifer.</title>
        <authorList>
            <person name="Tully B.J."/>
            <person name="Wheat C.G."/>
            <person name="Glazer B.T."/>
            <person name="Huber J.A."/>
        </authorList>
    </citation>
    <scope>NUCLEOTIDE SEQUENCE [LARGE SCALE GENOMIC DNA]</scope>
</reference>
<accession>A0A2A5CFG2</accession>
<sequence>MKKVLIALPLVVIVALLGLYFYANQETESQIDLYIERAIASGTYKDIQYESADFAVDASILIKGISVTDAMDFQYTIDELKISEMDFFNEFPHSINLSAHGFSLPMGLPDLDTSMISPDMQSFLAAIDGSESVPATLDYSHQYEPDNNNLFSSVMSFGLPEAFKFSINTTTRNISYETLNQISDPMSDPIAAQDEMMAALMNAEIPELSLRLSDFGLMETLLENQANQQGKSVDVLRQELMSMTQSLFLFAPADLQALAIDLSAELTSFMEGNKTFNFALHPDFSGNIQQLQAPIMGAFFTGDYGQIVDLLNIEFNTE</sequence>
<gene>
    <name evidence="1" type="ORF">COA71_03615</name>
</gene>
<comment type="caution">
    <text evidence="1">The sequence shown here is derived from an EMBL/GenBank/DDBJ whole genome shotgun (WGS) entry which is preliminary data.</text>
</comment>
<evidence type="ECO:0000313" key="2">
    <source>
        <dbReference type="Proteomes" id="UP000228987"/>
    </source>
</evidence>
<evidence type="ECO:0000313" key="1">
    <source>
        <dbReference type="EMBL" id="PCJ42609.1"/>
    </source>
</evidence>